<gene>
    <name evidence="2" type="ORF">ACPOL_0008</name>
</gene>
<keyword evidence="3" id="KW-1185">Reference proteome</keyword>
<sequence>MVRQRSGSACTQGYSWGYDQGGIWVDHGCRADFALGGGSAAPPAQAQMQPNDAMRLCKNTASGRLPGVPLAFISTYRGTDADSNTYMINFHAQPPGGQSSSGFCIISKNGRLQNFQFDPRSNNNAGASNSGGQTPQDAMRSCKNAVSARLPNVPLAFIQVDQPRVNGGSLLVNFRASPPNGQAASGSCDVFKNGRVNLQFR</sequence>
<proteinExistence type="predicted"/>
<dbReference type="Pfam" id="PF11218">
    <property type="entry name" value="DUF3011"/>
    <property type="match status" value="1"/>
</dbReference>
<feature type="compositionally biased region" description="Low complexity" evidence="1">
    <location>
        <begin position="121"/>
        <end position="132"/>
    </location>
</feature>
<evidence type="ECO:0008006" key="4">
    <source>
        <dbReference type="Google" id="ProtNLM"/>
    </source>
</evidence>
<accession>A0A2Z5FSF0</accession>
<name>A0A2Z5FSF0_9BACT</name>
<dbReference type="Proteomes" id="UP000253606">
    <property type="component" value="Chromosome"/>
</dbReference>
<evidence type="ECO:0000313" key="2">
    <source>
        <dbReference type="EMBL" id="AXC09395.1"/>
    </source>
</evidence>
<dbReference type="EMBL" id="CP030840">
    <property type="protein sequence ID" value="AXC09395.1"/>
    <property type="molecule type" value="Genomic_DNA"/>
</dbReference>
<dbReference type="InterPro" id="IPR021381">
    <property type="entry name" value="DUF3011"/>
</dbReference>
<dbReference type="AlphaFoldDB" id="A0A2Z5FSF0"/>
<evidence type="ECO:0000313" key="3">
    <source>
        <dbReference type="Proteomes" id="UP000253606"/>
    </source>
</evidence>
<feature type="region of interest" description="Disordered" evidence="1">
    <location>
        <begin position="118"/>
        <end position="140"/>
    </location>
</feature>
<protein>
    <recommendedName>
        <fullName evidence="4">DUF3011 domain-containing protein</fullName>
    </recommendedName>
</protein>
<evidence type="ECO:0000256" key="1">
    <source>
        <dbReference type="SAM" id="MobiDB-lite"/>
    </source>
</evidence>
<reference evidence="2 3" key="1">
    <citation type="journal article" date="2018" name="Front. Microbiol.">
        <title>Hydrolytic Capabilities as a Key to Environmental Success: Chitinolytic and Cellulolytic Acidobacteria From Acidic Sub-arctic Soils and Boreal Peatlands.</title>
        <authorList>
            <person name="Belova S.E."/>
            <person name="Ravin N.V."/>
            <person name="Pankratov T.A."/>
            <person name="Rakitin A.L."/>
            <person name="Ivanova A.A."/>
            <person name="Beletsky A.V."/>
            <person name="Mardanov A.V."/>
            <person name="Sinninghe Damste J.S."/>
            <person name="Dedysh S.N."/>
        </authorList>
    </citation>
    <scope>NUCLEOTIDE SEQUENCE [LARGE SCALE GENOMIC DNA]</scope>
    <source>
        <strain evidence="2 3">SBC82</strain>
    </source>
</reference>
<organism evidence="2 3">
    <name type="scientific">Acidisarcina polymorpha</name>
    <dbReference type="NCBI Taxonomy" id="2211140"/>
    <lineage>
        <taxon>Bacteria</taxon>
        <taxon>Pseudomonadati</taxon>
        <taxon>Acidobacteriota</taxon>
        <taxon>Terriglobia</taxon>
        <taxon>Terriglobales</taxon>
        <taxon>Acidobacteriaceae</taxon>
        <taxon>Acidisarcina</taxon>
    </lineage>
</organism>
<dbReference type="KEGG" id="abas:ACPOL_0008"/>